<evidence type="ECO:0000259" key="1">
    <source>
        <dbReference type="Pfam" id="PF11838"/>
    </source>
</evidence>
<organism evidence="2 3">
    <name type="scientific">Loa loa</name>
    <name type="common">Eye worm</name>
    <name type="synonym">Filaria loa</name>
    <dbReference type="NCBI Taxonomy" id="7209"/>
    <lineage>
        <taxon>Eukaryota</taxon>
        <taxon>Metazoa</taxon>
        <taxon>Ecdysozoa</taxon>
        <taxon>Nematoda</taxon>
        <taxon>Chromadorea</taxon>
        <taxon>Rhabditida</taxon>
        <taxon>Spirurina</taxon>
        <taxon>Spiruromorpha</taxon>
        <taxon>Filarioidea</taxon>
        <taxon>Onchocercidae</taxon>
        <taxon>Loa</taxon>
    </lineage>
</organism>
<dbReference type="Pfam" id="PF11838">
    <property type="entry name" value="ERAP1_C"/>
    <property type="match status" value="1"/>
</dbReference>
<reference evidence="3" key="2">
    <citation type="submission" date="2016-11" db="UniProtKB">
        <authorList>
            <consortium name="WormBaseParasite"/>
        </authorList>
    </citation>
    <scope>IDENTIFICATION</scope>
</reference>
<dbReference type="STRING" id="7209.A0A1I7VQS5"/>
<proteinExistence type="predicted"/>
<dbReference type="WBParaSite" id="EN70_5249">
    <property type="protein sequence ID" value="EN70_5249"/>
    <property type="gene ID" value="EN70_5249"/>
</dbReference>
<accession>A0A1I7VQS5</accession>
<feature type="domain" description="ERAP1-like C-terminal" evidence="1">
    <location>
        <begin position="2"/>
        <end position="187"/>
    </location>
</feature>
<keyword evidence="2" id="KW-1185">Reference proteome</keyword>
<evidence type="ECO:0000313" key="2">
    <source>
        <dbReference type="Proteomes" id="UP000095285"/>
    </source>
</evidence>
<dbReference type="Proteomes" id="UP000095285">
    <property type="component" value="Unassembled WGS sequence"/>
</dbReference>
<protein>
    <submittedName>
        <fullName evidence="3">ERAP1_C domain-containing protein</fullName>
    </submittedName>
</protein>
<name>A0A1I7VQS5_LOALO</name>
<reference evidence="2" key="1">
    <citation type="submission" date="2012-04" db="EMBL/GenBank/DDBJ databases">
        <title>The Genome Sequence of Loa loa.</title>
        <authorList>
            <consortium name="The Broad Institute Genome Sequencing Platform"/>
            <consortium name="Broad Institute Genome Sequencing Center for Infectious Disease"/>
            <person name="Nutman T.B."/>
            <person name="Fink D.L."/>
            <person name="Russ C."/>
            <person name="Young S."/>
            <person name="Zeng Q."/>
            <person name="Gargeya S."/>
            <person name="Alvarado L."/>
            <person name="Berlin A."/>
            <person name="Chapman S.B."/>
            <person name="Chen Z."/>
            <person name="Freedman E."/>
            <person name="Gellesch M."/>
            <person name="Goldberg J."/>
            <person name="Griggs A."/>
            <person name="Gujja S."/>
            <person name="Heilman E.R."/>
            <person name="Heiman D."/>
            <person name="Howarth C."/>
            <person name="Mehta T."/>
            <person name="Neiman D."/>
            <person name="Pearson M."/>
            <person name="Roberts A."/>
            <person name="Saif S."/>
            <person name="Shea T."/>
            <person name="Shenoy N."/>
            <person name="Sisk P."/>
            <person name="Stolte C."/>
            <person name="Sykes S."/>
            <person name="White J."/>
            <person name="Yandava C."/>
            <person name="Haas B."/>
            <person name="Henn M.R."/>
            <person name="Nusbaum C."/>
            <person name="Birren B."/>
        </authorList>
    </citation>
    <scope>NUCLEOTIDE SEQUENCE [LARGE SCALE GENOMIC DNA]</scope>
</reference>
<evidence type="ECO:0000313" key="3">
    <source>
        <dbReference type="WBParaSite" id="EN70_5249"/>
    </source>
</evidence>
<dbReference type="InterPro" id="IPR024571">
    <property type="entry name" value="ERAP1-like_C_dom"/>
</dbReference>
<dbReference type="AlphaFoldDB" id="A0A1I7VQS5"/>
<dbReference type="Gene3D" id="1.25.50.20">
    <property type="match status" value="1"/>
</dbReference>
<sequence length="222" mass="26295">MCASGHQQCIRIFRSRLKELYKNCSQEILSNPCNSKKFNNLMICLSLEASLRNIAYMVASKYGNQAELTFMINKFHTEEYHVERDRIFSALASSSNRSYIEVLVKEVLIKKEKDTDFRPKLYELSRKNYDNGAVEQYLFNNFAELLKRHEKYGPFFMLQMARGYGTNEDLQKLDMFEKKYASLMKKLKPVISHIRADINRRMIWNAKYADKIIEFMSKYLQP</sequence>